<evidence type="ECO:0000313" key="2">
    <source>
        <dbReference type="Proteomes" id="UP000286947"/>
    </source>
</evidence>
<evidence type="ECO:0000313" key="1">
    <source>
        <dbReference type="EMBL" id="RUS65605.1"/>
    </source>
</evidence>
<organism evidence="1 2">
    <name type="scientific">Saezia sanguinis</name>
    <dbReference type="NCBI Taxonomy" id="1965230"/>
    <lineage>
        <taxon>Bacteria</taxon>
        <taxon>Pseudomonadati</taxon>
        <taxon>Pseudomonadota</taxon>
        <taxon>Betaproteobacteria</taxon>
        <taxon>Burkholderiales</taxon>
        <taxon>Saeziaceae</taxon>
        <taxon>Saezia</taxon>
    </lineage>
</organism>
<keyword evidence="2" id="KW-1185">Reference proteome</keyword>
<accession>A0A433SA44</accession>
<dbReference type="AlphaFoldDB" id="A0A433SA44"/>
<reference evidence="1 2" key="1">
    <citation type="submission" date="2018-01" db="EMBL/GenBank/DDBJ databases">
        <title>Saezia sanguinis gen. nov., sp. nov., in the order Burkholderiales isolated from human blood.</title>
        <authorList>
            <person name="Medina-Pascual M.J."/>
            <person name="Valdezate S."/>
            <person name="Monzon S."/>
            <person name="Cuesta I."/>
            <person name="Carrasco G."/>
            <person name="Villalon P."/>
            <person name="Saez-Nieto J.A."/>
        </authorList>
    </citation>
    <scope>NUCLEOTIDE SEQUENCE [LARGE SCALE GENOMIC DNA]</scope>
    <source>
        <strain evidence="1 2">CNM695-12</strain>
    </source>
</reference>
<dbReference type="EMBL" id="PQSP01000010">
    <property type="protein sequence ID" value="RUS65605.1"/>
    <property type="molecule type" value="Genomic_DNA"/>
</dbReference>
<dbReference type="Proteomes" id="UP000286947">
    <property type="component" value="Unassembled WGS sequence"/>
</dbReference>
<name>A0A433SA44_9BURK</name>
<gene>
    <name evidence="1" type="ORF">CUZ56_02691</name>
</gene>
<protein>
    <submittedName>
        <fullName evidence="1">Uncharacterized protein</fullName>
    </submittedName>
</protein>
<sequence>MTVIRLFVQKDSLLAVGFGAEKGAAHFQTPLLPIMVLMSLLCPCQNRGCGMSFII</sequence>
<proteinExistence type="predicted"/>
<comment type="caution">
    <text evidence="1">The sequence shown here is derived from an EMBL/GenBank/DDBJ whole genome shotgun (WGS) entry which is preliminary data.</text>
</comment>